<dbReference type="GO" id="GO:0005774">
    <property type="term" value="C:vacuolar membrane"/>
    <property type="evidence" value="ECO:0007669"/>
    <property type="project" value="TreeGrafter"/>
</dbReference>
<feature type="transmembrane region" description="Helical" evidence="9">
    <location>
        <begin position="436"/>
        <end position="456"/>
    </location>
</feature>
<dbReference type="InterPro" id="IPR013057">
    <property type="entry name" value="AA_transpt_TM"/>
</dbReference>
<gene>
    <name evidence="11" type="ORF">RCL2_000625400</name>
</gene>
<evidence type="ECO:0000259" key="10">
    <source>
        <dbReference type="Pfam" id="PF01490"/>
    </source>
</evidence>
<evidence type="ECO:0000256" key="9">
    <source>
        <dbReference type="SAM" id="Phobius"/>
    </source>
</evidence>
<feature type="compositionally biased region" description="Polar residues" evidence="8">
    <location>
        <begin position="15"/>
        <end position="24"/>
    </location>
</feature>
<evidence type="ECO:0000256" key="8">
    <source>
        <dbReference type="SAM" id="MobiDB-lite"/>
    </source>
</evidence>
<keyword evidence="4 9" id="KW-0812">Transmembrane</keyword>
<feature type="domain" description="Amino acid transporter transmembrane" evidence="10">
    <location>
        <begin position="219"/>
        <end position="607"/>
    </location>
</feature>
<accession>A0A8H3L3Y7</accession>
<dbReference type="EMBL" id="BLAL01000040">
    <property type="protein sequence ID" value="GES78943.1"/>
    <property type="molecule type" value="Genomic_DNA"/>
</dbReference>
<evidence type="ECO:0000313" key="11">
    <source>
        <dbReference type="EMBL" id="GES78943.1"/>
    </source>
</evidence>
<evidence type="ECO:0000256" key="5">
    <source>
        <dbReference type="ARBA" id="ARBA00022970"/>
    </source>
</evidence>
<feature type="transmembrane region" description="Helical" evidence="9">
    <location>
        <begin position="531"/>
        <end position="548"/>
    </location>
</feature>
<feature type="region of interest" description="Disordered" evidence="8">
    <location>
        <begin position="1"/>
        <end position="31"/>
    </location>
</feature>
<feature type="transmembrane region" description="Helical" evidence="9">
    <location>
        <begin position="397"/>
        <end position="416"/>
    </location>
</feature>
<comment type="caution">
    <text evidence="11">The sequence shown here is derived from an EMBL/GenBank/DDBJ whole genome shotgun (WGS) entry which is preliminary data.</text>
</comment>
<feature type="transmembrane region" description="Helical" evidence="9">
    <location>
        <begin position="356"/>
        <end position="376"/>
    </location>
</feature>
<dbReference type="PANTHER" id="PTHR22950">
    <property type="entry name" value="AMINO ACID TRANSPORTER"/>
    <property type="match status" value="1"/>
</dbReference>
<comment type="similarity">
    <text evidence="2">Belongs to the amino acid/polyamine transporter 2 family.</text>
</comment>
<feature type="compositionally biased region" description="Low complexity" evidence="8">
    <location>
        <begin position="1"/>
        <end position="13"/>
    </location>
</feature>
<evidence type="ECO:0000256" key="7">
    <source>
        <dbReference type="ARBA" id="ARBA00023136"/>
    </source>
</evidence>
<reference evidence="11" key="1">
    <citation type="submission" date="2019-10" db="EMBL/GenBank/DDBJ databases">
        <title>Conservation and host-specific expression of non-tandemly repeated heterogenous ribosome RNA gene in arbuscular mycorrhizal fungi.</title>
        <authorList>
            <person name="Maeda T."/>
            <person name="Kobayashi Y."/>
            <person name="Nakagawa T."/>
            <person name="Ezawa T."/>
            <person name="Yamaguchi K."/>
            <person name="Bino T."/>
            <person name="Nishimoto Y."/>
            <person name="Shigenobu S."/>
            <person name="Kawaguchi M."/>
        </authorList>
    </citation>
    <scope>NUCLEOTIDE SEQUENCE</scope>
    <source>
        <strain evidence="11">HR1</strain>
    </source>
</reference>
<feature type="transmembrane region" description="Helical" evidence="9">
    <location>
        <begin position="225"/>
        <end position="242"/>
    </location>
</feature>
<evidence type="ECO:0000256" key="6">
    <source>
        <dbReference type="ARBA" id="ARBA00022989"/>
    </source>
</evidence>
<feature type="transmembrane region" description="Helical" evidence="9">
    <location>
        <begin position="249"/>
        <end position="267"/>
    </location>
</feature>
<feature type="transmembrane region" description="Helical" evidence="9">
    <location>
        <begin position="297"/>
        <end position="319"/>
    </location>
</feature>
<keyword evidence="6 9" id="KW-1133">Transmembrane helix</keyword>
<evidence type="ECO:0000256" key="4">
    <source>
        <dbReference type="ARBA" id="ARBA00022692"/>
    </source>
</evidence>
<feature type="transmembrane region" description="Helical" evidence="9">
    <location>
        <begin position="554"/>
        <end position="576"/>
    </location>
</feature>
<feature type="transmembrane region" description="Helical" evidence="9">
    <location>
        <begin position="588"/>
        <end position="611"/>
    </location>
</feature>
<keyword evidence="5" id="KW-0029">Amino-acid transport</keyword>
<evidence type="ECO:0000256" key="3">
    <source>
        <dbReference type="ARBA" id="ARBA00022448"/>
    </source>
</evidence>
<name>A0A8H3L3Y7_9GLOM</name>
<protein>
    <submittedName>
        <fullName evidence="11">Transporter, putative</fullName>
    </submittedName>
</protein>
<sequence>MSDSSRNDNSGDSTIPINIPTTQTARHRRRGTGNLSNLTHSLADTLQSWTGNYSLTASTYMSNNIVVPASFIEENYEPTVTVHGPGSHFSQIPVAFGHNQQNSSYVSPGRSSQYYGSFLAPSIAPNLPPLTEDDTIPIRQSQANYSNDPDDYLGTSFTSNRHTSMWRNSAVESNQGYKRPTKISEPTTPLVRTLSRSSFTSIPISVMQDIKHEETYIGSNFRQSIFNSCNILIGIGILALPLGFHYSGWVIGISLFAFCLGVTNYTAKLLAKCLDYEEGLYTYADMGAVAFGHKARLAISILFSLELIASATALVILVGDSLHTIFPDTSLIFLKVIAWTVMTPLTLIAIRYLSYFSLLGILSAISLVAVIIIDGFTKHERPGSLIDHMETEIWPSWASLPMSFGLIMAGFTGHAVFPTVYRDMQNPRQYPKMVNITYAVTTFVYLLLAVCGYLMFGNTTMQEITQNIMATNGYWRPLNNFVVWLVAVNPIAKYALTLNPINLTLELSFYSSSFMEECLNSGRGRRTALKVLSRILVSTVVVFIAINFPKFDRIMGVLGSFFSFTISAIFPCICHLKLYGETLNRKEYLLNVGIIFTCCILSTLGTIWAFLPTDHV</sequence>
<keyword evidence="3" id="KW-0813">Transport</keyword>
<comment type="subcellular location">
    <subcellularLocation>
        <location evidence="1">Membrane</location>
        <topology evidence="1">Multi-pass membrane protein</topology>
    </subcellularLocation>
</comment>
<dbReference type="PANTHER" id="PTHR22950:SF692">
    <property type="entry name" value="TRANSMEMBRANE AMINO ACID TRANSPORTER FAMILY PROTEIN"/>
    <property type="match status" value="1"/>
</dbReference>
<dbReference type="AlphaFoldDB" id="A0A8H3L3Y7"/>
<evidence type="ECO:0000256" key="2">
    <source>
        <dbReference type="ARBA" id="ARBA00008066"/>
    </source>
</evidence>
<evidence type="ECO:0000313" key="12">
    <source>
        <dbReference type="Proteomes" id="UP000615446"/>
    </source>
</evidence>
<proteinExistence type="inferred from homology"/>
<keyword evidence="7 9" id="KW-0472">Membrane</keyword>
<dbReference type="Pfam" id="PF01490">
    <property type="entry name" value="Aa_trans"/>
    <property type="match status" value="1"/>
</dbReference>
<organism evidence="11 12">
    <name type="scientific">Rhizophagus clarus</name>
    <dbReference type="NCBI Taxonomy" id="94130"/>
    <lineage>
        <taxon>Eukaryota</taxon>
        <taxon>Fungi</taxon>
        <taxon>Fungi incertae sedis</taxon>
        <taxon>Mucoromycota</taxon>
        <taxon>Glomeromycotina</taxon>
        <taxon>Glomeromycetes</taxon>
        <taxon>Glomerales</taxon>
        <taxon>Glomeraceae</taxon>
        <taxon>Rhizophagus</taxon>
    </lineage>
</organism>
<dbReference type="Proteomes" id="UP000615446">
    <property type="component" value="Unassembled WGS sequence"/>
</dbReference>
<feature type="transmembrane region" description="Helical" evidence="9">
    <location>
        <begin position="331"/>
        <end position="350"/>
    </location>
</feature>
<dbReference type="OrthoDB" id="655540at2759"/>
<dbReference type="GO" id="GO:0015179">
    <property type="term" value="F:L-amino acid transmembrane transporter activity"/>
    <property type="evidence" value="ECO:0007669"/>
    <property type="project" value="TreeGrafter"/>
</dbReference>
<evidence type="ECO:0000256" key="1">
    <source>
        <dbReference type="ARBA" id="ARBA00004141"/>
    </source>
</evidence>